<dbReference type="OrthoDB" id="7626281at2"/>
<evidence type="ECO:0000256" key="11">
    <source>
        <dbReference type="ARBA" id="ARBA00023303"/>
    </source>
</evidence>
<keyword evidence="7" id="KW-0630">Potassium</keyword>
<dbReference type="Proteomes" id="UP000273500">
    <property type="component" value="Unassembled WGS sequence"/>
</dbReference>
<feature type="transmembrane region" description="Helical" evidence="13">
    <location>
        <begin position="93"/>
        <end position="112"/>
    </location>
</feature>
<dbReference type="PANTHER" id="PTHR31462:SF5">
    <property type="entry name" value="ENDOSOMAL_LYSOSOMAL PROTON CHANNEL TMEM175"/>
    <property type="match status" value="1"/>
</dbReference>
<evidence type="ECO:0000256" key="4">
    <source>
        <dbReference type="ARBA" id="ARBA00022538"/>
    </source>
</evidence>
<keyword evidence="15" id="KW-1185">Reference proteome</keyword>
<evidence type="ECO:0000256" key="6">
    <source>
        <dbReference type="ARBA" id="ARBA00022826"/>
    </source>
</evidence>
<keyword evidence="10 13" id="KW-0472">Membrane</keyword>
<comment type="subcellular location">
    <subcellularLocation>
        <location evidence="1">Membrane</location>
        <topology evidence="1">Multi-pass membrane protein</topology>
    </subcellularLocation>
</comment>
<dbReference type="InterPro" id="IPR010617">
    <property type="entry name" value="TMEM175-like"/>
</dbReference>
<comment type="similarity">
    <text evidence="2">Belongs to the TMEM175 family.</text>
</comment>
<dbReference type="AlphaFoldDB" id="A0A428KSX3"/>
<sequence length="228" mass="26357">MDGNEKAQHNRDAFQLERVILFTDAVFAIAITLLAIEIKVPELHHRTEHAALSGLAQLTAKFIGFFLSFFIIAVYWLAHHRIFRFVRHTTPKLLWLNMLFLLSIVLMPFTTAFQSEYGMLSTPWVTYALNIIFTGIMQTQLQRYLRNPASHLVAPHEQQHPDLDPVRPLLSPAVFLFSALLALVPAVHPSLLRLMPLLLFPVFMLYQRRYRRLMQAYEAAHSPRPHHA</sequence>
<reference evidence="14 15" key="1">
    <citation type="submission" date="2018-12" db="EMBL/GenBank/DDBJ databases">
        <authorList>
            <person name="Feng G."/>
            <person name="Zhu H."/>
        </authorList>
    </citation>
    <scope>NUCLEOTIDE SEQUENCE [LARGE SCALE GENOMIC DNA]</scope>
    <source>
        <strain evidence="14 15">KCTC 12533</strain>
    </source>
</reference>
<evidence type="ECO:0000256" key="3">
    <source>
        <dbReference type="ARBA" id="ARBA00022448"/>
    </source>
</evidence>
<dbReference type="EMBL" id="RWIT01000003">
    <property type="protein sequence ID" value="RSK49565.1"/>
    <property type="molecule type" value="Genomic_DNA"/>
</dbReference>
<evidence type="ECO:0000256" key="12">
    <source>
        <dbReference type="ARBA" id="ARBA00034430"/>
    </source>
</evidence>
<feature type="transmembrane region" description="Helical" evidence="13">
    <location>
        <begin position="58"/>
        <end position="78"/>
    </location>
</feature>
<dbReference type="PANTHER" id="PTHR31462">
    <property type="entry name" value="ENDOSOMAL/LYSOSOMAL POTASSIUM CHANNEL TMEM175"/>
    <property type="match status" value="1"/>
</dbReference>
<name>A0A428KSX3_9BACT</name>
<evidence type="ECO:0000256" key="9">
    <source>
        <dbReference type="ARBA" id="ARBA00023065"/>
    </source>
</evidence>
<evidence type="ECO:0000256" key="5">
    <source>
        <dbReference type="ARBA" id="ARBA00022692"/>
    </source>
</evidence>
<dbReference type="GO" id="GO:0005267">
    <property type="term" value="F:potassium channel activity"/>
    <property type="evidence" value="ECO:0007669"/>
    <property type="project" value="UniProtKB-KW"/>
</dbReference>
<comment type="catalytic activity">
    <reaction evidence="12">
        <text>K(+)(in) = K(+)(out)</text>
        <dbReference type="Rhea" id="RHEA:29463"/>
        <dbReference type="ChEBI" id="CHEBI:29103"/>
    </reaction>
</comment>
<evidence type="ECO:0000256" key="1">
    <source>
        <dbReference type="ARBA" id="ARBA00004141"/>
    </source>
</evidence>
<evidence type="ECO:0000256" key="7">
    <source>
        <dbReference type="ARBA" id="ARBA00022958"/>
    </source>
</evidence>
<keyword evidence="6" id="KW-0631">Potassium channel</keyword>
<keyword evidence="11" id="KW-0407">Ion channel</keyword>
<evidence type="ECO:0000256" key="10">
    <source>
        <dbReference type="ARBA" id="ARBA00023136"/>
    </source>
</evidence>
<dbReference type="Pfam" id="PF06736">
    <property type="entry name" value="TMEM175"/>
    <property type="match status" value="1"/>
</dbReference>
<keyword evidence="9" id="KW-0406">Ion transport</keyword>
<keyword evidence="5 13" id="KW-0812">Transmembrane</keyword>
<evidence type="ECO:0000313" key="14">
    <source>
        <dbReference type="EMBL" id="RSK49565.1"/>
    </source>
</evidence>
<comment type="caution">
    <text evidence="14">The sequence shown here is derived from an EMBL/GenBank/DDBJ whole genome shotgun (WGS) entry which is preliminary data.</text>
</comment>
<dbReference type="GO" id="GO:0016020">
    <property type="term" value="C:membrane"/>
    <property type="evidence" value="ECO:0007669"/>
    <property type="project" value="UniProtKB-SubCell"/>
</dbReference>
<keyword evidence="8 13" id="KW-1133">Transmembrane helix</keyword>
<evidence type="ECO:0000313" key="15">
    <source>
        <dbReference type="Proteomes" id="UP000273500"/>
    </source>
</evidence>
<proteinExistence type="inferred from homology"/>
<dbReference type="RefSeq" id="WP_125419419.1">
    <property type="nucleotide sequence ID" value="NZ_RWIT01000003.1"/>
</dbReference>
<keyword evidence="3" id="KW-0813">Transport</keyword>
<gene>
    <name evidence="14" type="ORF">EI291_08735</name>
</gene>
<keyword evidence="4" id="KW-0633">Potassium transport</keyword>
<dbReference type="GO" id="GO:0015252">
    <property type="term" value="F:proton channel activity"/>
    <property type="evidence" value="ECO:0007669"/>
    <property type="project" value="InterPro"/>
</dbReference>
<evidence type="ECO:0000256" key="8">
    <source>
        <dbReference type="ARBA" id="ARBA00022989"/>
    </source>
</evidence>
<feature type="transmembrane region" description="Helical" evidence="13">
    <location>
        <begin position="20"/>
        <end position="38"/>
    </location>
</feature>
<protein>
    <submittedName>
        <fullName evidence="14">DUF1211 domain-containing protein</fullName>
    </submittedName>
</protein>
<evidence type="ECO:0000256" key="13">
    <source>
        <dbReference type="SAM" id="Phobius"/>
    </source>
</evidence>
<evidence type="ECO:0000256" key="2">
    <source>
        <dbReference type="ARBA" id="ARBA00006920"/>
    </source>
</evidence>
<organism evidence="14 15">
    <name type="scientific">Hymenobacter rigui</name>
    <dbReference type="NCBI Taxonomy" id="334424"/>
    <lineage>
        <taxon>Bacteria</taxon>
        <taxon>Pseudomonadati</taxon>
        <taxon>Bacteroidota</taxon>
        <taxon>Cytophagia</taxon>
        <taxon>Cytophagales</taxon>
        <taxon>Hymenobacteraceae</taxon>
        <taxon>Hymenobacter</taxon>
    </lineage>
</organism>
<accession>A0A428KSX3</accession>
<feature type="transmembrane region" description="Helical" evidence="13">
    <location>
        <begin position="190"/>
        <end position="206"/>
    </location>
</feature>